<keyword evidence="6" id="KW-0418">Kinase</keyword>
<dbReference type="SUPFAM" id="SSF55781">
    <property type="entry name" value="GAF domain-like"/>
    <property type="match status" value="3"/>
</dbReference>
<dbReference type="SMART" id="SM00086">
    <property type="entry name" value="PAC"/>
    <property type="match status" value="1"/>
</dbReference>
<gene>
    <name evidence="13" type="ORF">H6G03_25540</name>
</gene>
<dbReference type="InterPro" id="IPR005467">
    <property type="entry name" value="His_kinase_dom"/>
</dbReference>
<evidence type="ECO:0000256" key="4">
    <source>
        <dbReference type="ARBA" id="ARBA00022553"/>
    </source>
</evidence>
<feature type="coiled-coil region" evidence="8">
    <location>
        <begin position="804"/>
        <end position="831"/>
    </location>
</feature>
<protein>
    <recommendedName>
        <fullName evidence="3">histidine kinase</fullName>
        <ecNumber evidence="3">2.7.13.3</ecNumber>
    </recommendedName>
</protein>
<dbReference type="InterPro" id="IPR003018">
    <property type="entry name" value="GAF"/>
</dbReference>
<dbReference type="EMBL" id="JACJPW010000081">
    <property type="protein sequence ID" value="MBD2184391.1"/>
    <property type="molecule type" value="Genomic_DNA"/>
</dbReference>
<dbReference type="PROSITE" id="PS50046">
    <property type="entry name" value="PHYTOCHROME_2"/>
    <property type="match status" value="2"/>
</dbReference>
<feature type="domain" description="Phytochrome chromophore attachment site" evidence="9">
    <location>
        <begin position="651"/>
        <end position="786"/>
    </location>
</feature>
<dbReference type="PRINTS" id="PR00344">
    <property type="entry name" value="BCTRLSENSOR"/>
</dbReference>
<evidence type="ECO:0000313" key="13">
    <source>
        <dbReference type="EMBL" id="MBD2184391.1"/>
    </source>
</evidence>
<evidence type="ECO:0000256" key="8">
    <source>
        <dbReference type="SAM" id="Coils"/>
    </source>
</evidence>
<sequence length="1145" mass="129699">MKETIKQFAKQNFPKTIAKTMPSWPNLLQGVAEATRQLLTADDYTTAINEALATLGRVTGVDRVYIFEIHPHPETGEPVTSHRFEWAHASVTAELHNPILQNLDFAAYGMTHWYETLKAGNSVSALIKDLPPIQKQLIEPQGALSILVVPIPINGQLWGVIGFDDCHCDRRWSRDEEAVLMTMAATLGGVIAQRQTQEELRQERDFIAAILDTAGALVVVLDRQGQIIRFNRACEQITNYSFDEVKGQYFWDLFLITEEKEAVKVIFDKLKAGHFPINYENYWLTKNGIRRRIAWSSTAILDANRNVKYIIGTGIDITERYLAQEELRKGEELYRTLARNFPNGGVFLFDRNLRYTVAEGTGLAAIGVSKELLEGKTIWEVWSPETCKIIEPHYRAALAGNTNIFELQYGESVYLLHTLPVKNERGEIFAGMLMSLDITERKRVEIALRESQRRLRQQNRVLMELAKDKTINSGNLKTAIQKITEAAAKTLEIERASVWLYNRDRSRITCIDLYERSPNRHSQGLELAALNYPAYFKALETERTIAAPDAYTDPRTREFSERYLTPIGVKSMLDSPIWLGGQMVGIVCHEQVETCRHWALEEENFAGSIADLVSLAIEAYEHQKAEEQLLAAVQRDRLLAQIALRIRRSLNLDEILNTTVAEVRQFLQADRVFIGYQQLNSQGQIVAESVDPKYPSVLGFLVNDKSYLQELRSLFENHRVRVVEDTAKVTQQPCAKYYSEYKIRAGLGVPILLGDQLFGALVVHQCSAPRHWQQFEIDLLEQLATQVAIAIQQAELYQQVYALNANLERQVEERTSQLQQRNRELQEINQLKDIFLHAVTHDLRTPVMGWLLVLKNLLNTHESEFINNPKSQIPNPKSAVPVPRSTLERMIQSSDRQLHLINSLLEVHSTEVRGLALHPKPLQLNEIVQAIIADLEPLLDRNQATFHNLISSDLPMINADREQLWRVFENLVTNALNHNPPGLNLTLKATIENGKTPDCKYDNPSDISLATKHLDDDYFVLLKDFSQSKSEAFVPVSFSPRSETACTNVNPFGTLMQTPLAPVPSPQFIRFTLEDNGVGMDRETCEHLFELYVRGSHVRRLTGIGLGLYLCRQIITAHGGEIGVISSLGAGATFWFTLPVVSIGV</sequence>
<feature type="domain" description="PAC" evidence="12">
    <location>
        <begin position="398"/>
        <end position="450"/>
    </location>
</feature>
<comment type="caution">
    <text evidence="13">The sequence shown here is derived from an EMBL/GenBank/DDBJ whole genome shotgun (WGS) entry which is preliminary data.</text>
</comment>
<evidence type="ECO:0000256" key="1">
    <source>
        <dbReference type="ARBA" id="ARBA00000085"/>
    </source>
</evidence>
<dbReference type="SUPFAM" id="SSF55874">
    <property type="entry name" value="ATPase domain of HSP90 chaperone/DNA topoisomerase II/histidine kinase"/>
    <property type="match status" value="1"/>
</dbReference>
<evidence type="ECO:0000256" key="5">
    <source>
        <dbReference type="ARBA" id="ARBA00022679"/>
    </source>
</evidence>
<feature type="domain" description="PAC" evidence="12">
    <location>
        <begin position="277"/>
        <end position="329"/>
    </location>
</feature>
<dbReference type="SMART" id="SM00065">
    <property type="entry name" value="GAF"/>
    <property type="match status" value="3"/>
</dbReference>
<evidence type="ECO:0000256" key="2">
    <source>
        <dbReference type="ARBA" id="ARBA00006402"/>
    </source>
</evidence>
<dbReference type="InterPro" id="IPR000700">
    <property type="entry name" value="PAS-assoc_C"/>
</dbReference>
<dbReference type="GO" id="GO:0000155">
    <property type="term" value="F:phosphorelay sensor kinase activity"/>
    <property type="evidence" value="ECO:0007669"/>
    <property type="project" value="InterPro"/>
</dbReference>
<evidence type="ECO:0000256" key="6">
    <source>
        <dbReference type="ARBA" id="ARBA00022777"/>
    </source>
</evidence>
<feature type="domain" description="PAS" evidence="11">
    <location>
        <begin position="203"/>
        <end position="274"/>
    </location>
</feature>
<reference evidence="13" key="2">
    <citation type="submission" date="2020-08" db="EMBL/GenBank/DDBJ databases">
        <authorList>
            <person name="Chen M."/>
            <person name="Teng W."/>
            <person name="Zhao L."/>
            <person name="Hu C."/>
            <person name="Zhou Y."/>
            <person name="Han B."/>
            <person name="Song L."/>
            <person name="Shu W."/>
        </authorList>
    </citation>
    <scope>NUCLEOTIDE SEQUENCE</scope>
    <source>
        <strain evidence="13">FACHB-1375</strain>
    </source>
</reference>
<evidence type="ECO:0000256" key="3">
    <source>
        <dbReference type="ARBA" id="ARBA00012438"/>
    </source>
</evidence>
<dbReference type="CDD" id="cd00075">
    <property type="entry name" value="HATPase"/>
    <property type="match status" value="1"/>
</dbReference>
<dbReference type="InterPro" id="IPR003661">
    <property type="entry name" value="HisK_dim/P_dom"/>
</dbReference>
<evidence type="ECO:0000256" key="7">
    <source>
        <dbReference type="ARBA" id="ARBA00023012"/>
    </source>
</evidence>
<dbReference type="EC" id="2.7.13.3" evidence="3"/>
<keyword evidence="5" id="KW-0808">Transferase</keyword>
<dbReference type="InterPro" id="IPR000014">
    <property type="entry name" value="PAS"/>
</dbReference>
<dbReference type="NCBIfam" id="TIGR00229">
    <property type="entry name" value="sensory_box"/>
    <property type="match status" value="1"/>
</dbReference>
<name>A0A926VI40_9CYAN</name>
<dbReference type="SMART" id="SM00387">
    <property type="entry name" value="HATPase_c"/>
    <property type="match status" value="1"/>
</dbReference>
<dbReference type="InterPro" id="IPR036097">
    <property type="entry name" value="HisK_dim/P_sf"/>
</dbReference>
<feature type="domain" description="Phytochrome chromophore attachment site" evidence="9">
    <location>
        <begin position="43"/>
        <end position="166"/>
    </location>
</feature>
<dbReference type="GO" id="GO:0009927">
    <property type="term" value="F:histidine phosphotransfer kinase activity"/>
    <property type="evidence" value="ECO:0007669"/>
    <property type="project" value="TreeGrafter"/>
</dbReference>
<dbReference type="PROSITE" id="PS50113">
    <property type="entry name" value="PAC"/>
    <property type="match status" value="2"/>
</dbReference>
<evidence type="ECO:0000259" key="10">
    <source>
        <dbReference type="PROSITE" id="PS50109"/>
    </source>
</evidence>
<dbReference type="Pfam" id="PF00512">
    <property type="entry name" value="HisKA"/>
    <property type="match status" value="1"/>
</dbReference>
<dbReference type="InterPro" id="IPR036890">
    <property type="entry name" value="HATPase_C_sf"/>
</dbReference>
<dbReference type="Gene3D" id="3.30.450.40">
    <property type="match status" value="3"/>
</dbReference>
<evidence type="ECO:0000259" key="12">
    <source>
        <dbReference type="PROSITE" id="PS50113"/>
    </source>
</evidence>
<dbReference type="InterPro" id="IPR003594">
    <property type="entry name" value="HATPase_dom"/>
</dbReference>
<keyword evidence="14" id="KW-1185">Reference proteome</keyword>
<proteinExistence type="inferred from homology"/>
<dbReference type="PANTHER" id="PTHR43047:SF72">
    <property type="entry name" value="OSMOSENSING HISTIDINE PROTEIN KINASE SLN1"/>
    <property type="match status" value="1"/>
</dbReference>
<keyword evidence="8" id="KW-0175">Coiled coil</keyword>
<dbReference type="SMART" id="SM00091">
    <property type="entry name" value="PAS"/>
    <property type="match status" value="2"/>
</dbReference>
<dbReference type="InterPro" id="IPR013656">
    <property type="entry name" value="PAS_4"/>
</dbReference>
<feature type="coiled-coil region" evidence="8">
    <location>
        <begin position="441"/>
        <end position="468"/>
    </location>
</feature>
<accession>A0A926VI40</accession>
<dbReference type="SUPFAM" id="SSF55785">
    <property type="entry name" value="PYP-like sensor domain (PAS domain)"/>
    <property type="match status" value="2"/>
</dbReference>
<dbReference type="Pfam" id="PF08448">
    <property type="entry name" value="PAS_4"/>
    <property type="match status" value="1"/>
</dbReference>
<dbReference type="Gene3D" id="3.30.565.10">
    <property type="entry name" value="Histidine kinase-like ATPase, C-terminal domain"/>
    <property type="match status" value="1"/>
</dbReference>
<dbReference type="CDD" id="cd00082">
    <property type="entry name" value="HisKA"/>
    <property type="match status" value="1"/>
</dbReference>
<dbReference type="Pfam" id="PF13426">
    <property type="entry name" value="PAS_9"/>
    <property type="match status" value="1"/>
</dbReference>
<dbReference type="AlphaFoldDB" id="A0A926VI40"/>
<feature type="domain" description="Histidine kinase" evidence="10">
    <location>
        <begin position="838"/>
        <end position="1142"/>
    </location>
</feature>
<dbReference type="Pfam" id="PF01590">
    <property type="entry name" value="GAF"/>
    <property type="match status" value="3"/>
</dbReference>
<dbReference type="Gene3D" id="3.30.450.20">
    <property type="entry name" value="PAS domain"/>
    <property type="match status" value="2"/>
</dbReference>
<dbReference type="Gene3D" id="1.10.287.130">
    <property type="match status" value="1"/>
</dbReference>
<organism evidence="13 14">
    <name type="scientific">Aerosakkonema funiforme FACHB-1375</name>
    <dbReference type="NCBI Taxonomy" id="2949571"/>
    <lineage>
        <taxon>Bacteria</taxon>
        <taxon>Bacillati</taxon>
        <taxon>Cyanobacteriota</taxon>
        <taxon>Cyanophyceae</taxon>
        <taxon>Oscillatoriophycideae</taxon>
        <taxon>Aerosakkonematales</taxon>
        <taxon>Aerosakkonemataceae</taxon>
        <taxon>Aerosakkonema</taxon>
    </lineage>
</organism>
<dbReference type="Proteomes" id="UP000641646">
    <property type="component" value="Unassembled WGS sequence"/>
</dbReference>
<dbReference type="CDD" id="cd00130">
    <property type="entry name" value="PAS"/>
    <property type="match status" value="1"/>
</dbReference>
<dbReference type="PROSITE" id="PS50112">
    <property type="entry name" value="PAS"/>
    <property type="match status" value="1"/>
</dbReference>
<comment type="similarity">
    <text evidence="2">In the N-terminal section; belongs to the phytochrome family.</text>
</comment>
<dbReference type="PROSITE" id="PS50109">
    <property type="entry name" value="HIS_KIN"/>
    <property type="match status" value="1"/>
</dbReference>
<dbReference type="PANTHER" id="PTHR43047">
    <property type="entry name" value="TWO-COMPONENT HISTIDINE PROTEIN KINASE"/>
    <property type="match status" value="1"/>
</dbReference>
<dbReference type="RefSeq" id="WP_190470674.1">
    <property type="nucleotide sequence ID" value="NZ_JACJPW010000081.1"/>
</dbReference>
<dbReference type="InterPro" id="IPR035965">
    <property type="entry name" value="PAS-like_dom_sf"/>
</dbReference>
<comment type="catalytic activity">
    <reaction evidence="1">
        <text>ATP + protein L-histidine = ADP + protein N-phospho-L-histidine.</text>
        <dbReference type="EC" id="2.7.13.3"/>
    </reaction>
</comment>
<dbReference type="GO" id="GO:0005886">
    <property type="term" value="C:plasma membrane"/>
    <property type="evidence" value="ECO:0007669"/>
    <property type="project" value="TreeGrafter"/>
</dbReference>
<dbReference type="InterPro" id="IPR004358">
    <property type="entry name" value="Sig_transdc_His_kin-like_C"/>
</dbReference>
<dbReference type="InterPro" id="IPR029016">
    <property type="entry name" value="GAF-like_dom_sf"/>
</dbReference>
<reference evidence="13" key="1">
    <citation type="journal article" date="2015" name="ISME J.">
        <title>Draft Genome Sequence of Streptomyces incarnatus NRRL8089, which Produces the Nucleoside Antibiotic Sinefungin.</title>
        <authorList>
            <person name="Oshima K."/>
            <person name="Hattori M."/>
            <person name="Shimizu H."/>
            <person name="Fukuda K."/>
            <person name="Nemoto M."/>
            <person name="Inagaki K."/>
            <person name="Tamura T."/>
        </authorList>
    </citation>
    <scope>NUCLEOTIDE SEQUENCE</scope>
    <source>
        <strain evidence="13">FACHB-1375</strain>
    </source>
</reference>
<dbReference type="SUPFAM" id="SSF47384">
    <property type="entry name" value="Homodimeric domain of signal transducing histidine kinase"/>
    <property type="match status" value="1"/>
</dbReference>
<dbReference type="InterPro" id="IPR001610">
    <property type="entry name" value="PAC"/>
</dbReference>
<evidence type="ECO:0000259" key="9">
    <source>
        <dbReference type="PROSITE" id="PS50046"/>
    </source>
</evidence>
<evidence type="ECO:0000313" key="14">
    <source>
        <dbReference type="Proteomes" id="UP000641646"/>
    </source>
</evidence>
<keyword evidence="7" id="KW-0902">Two-component regulatory system</keyword>
<dbReference type="InterPro" id="IPR016132">
    <property type="entry name" value="Phyto_chromo_attachment"/>
</dbReference>
<dbReference type="Pfam" id="PF02518">
    <property type="entry name" value="HATPase_c"/>
    <property type="match status" value="1"/>
</dbReference>
<evidence type="ECO:0000259" key="11">
    <source>
        <dbReference type="PROSITE" id="PS50112"/>
    </source>
</evidence>
<keyword evidence="4" id="KW-0597">Phosphoprotein</keyword>